<feature type="domain" description="Aldehyde dehydrogenase" evidence="4">
    <location>
        <begin position="19"/>
        <end position="462"/>
    </location>
</feature>
<evidence type="ECO:0000259" key="4">
    <source>
        <dbReference type="Pfam" id="PF00171"/>
    </source>
</evidence>
<gene>
    <name evidence="5" type="ORF">GHO28_07450</name>
</gene>
<dbReference type="FunFam" id="3.40.309.10:FF:000009">
    <property type="entry name" value="Aldehyde dehydrogenase A"/>
    <property type="match status" value="1"/>
</dbReference>
<dbReference type="Gene3D" id="3.40.605.10">
    <property type="entry name" value="Aldehyde Dehydrogenase, Chain A, domain 1"/>
    <property type="match status" value="1"/>
</dbReference>
<comment type="caution">
    <text evidence="5">The sequence shown here is derived from an EMBL/GenBank/DDBJ whole genome shotgun (WGS) entry which is preliminary data.</text>
</comment>
<dbReference type="EMBL" id="WIVV01000023">
    <property type="protein sequence ID" value="MQU42346.1"/>
    <property type="molecule type" value="Genomic_DNA"/>
</dbReference>
<name>A0A6A7Z8L6_9PSED</name>
<dbReference type="GO" id="GO:0016620">
    <property type="term" value="F:oxidoreductase activity, acting on the aldehyde or oxo group of donors, NAD or NADP as acceptor"/>
    <property type="evidence" value="ECO:0007669"/>
    <property type="project" value="InterPro"/>
</dbReference>
<dbReference type="InterPro" id="IPR016163">
    <property type="entry name" value="Ald_DH_C"/>
</dbReference>
<dbReference type="Proteomes" id="UP000466863">
    <property type="component" value="Unassembled WGS sequence"/>
</dbReference>
<dbReference type="InterPro" id="IPR015590">
    <property type="entry name" value="Aldehyde_DH_dom"/>
</dbReference>
<dbReference type="AlphaFoldDB" id="A0A6A7Z8L6"/>
<accession>A0A6A7Z8L6</accession>
<dbReference type="InterPro" id="IPR016162">
    <property type="entry name" value="Ald_DH_N"/>
</dbReference>
<evidence type="ECO:0000256" key="3">
    <source>
        <dbReference type="RuleBase" id="RU003345"/>
    </source>
</evidence>
<proteinExistence type="inferred from homology"/>
<protein>
    <submittedName>
        <fullName evidence="5">Aldehyde dehydrogenase family protein</fullName>
    </submittedName>
</protein>
<dbReference type="SUPFAM" id="SSF53720">
    <property type="entry name" value="ALDH-like"/>
    <property type="match status" value="1"/>
</dbReference>
<dbReference type="InterPro" id="IPR016161">
    <property type="entry name" value="Ald_DH/histidinol_DH"/>
</dbReference>
<dbReference type="InterPro" id="IPR044086">
    <property type="entry name" value="LUC3-like"/>
</dbReference>
<keyword evidence="2 3" id="KW-0560">Oxidoreductase</keyword>
<evidence type="ECO:0000256" key="2">
    <source>
        <dbReference type="ARBA" id="ARBA00023002"/>
    </source>
</evidence>
<sequence>MTHYALLIDGQLHPGKQDDEVLDPATEQVVGYAARASQAQVDAAVNAAHNAFTGWAANPQARRTALALAASVLRENSQSLAELISREQGRPLRFTLGEVAGAAATFDYYAHFEAPGAEILRDDEQRRASIERRPLGVVAAITPWNVPIILLVLKLAPALHAGNTVVAKPSEHTPLSTLLLGQLLKDVFPAGVLNIVAGDGEVGEQLSSHPLVRHITFTGSVATGKRLYAGAANDLKRLTLELGGNDAALVLEDADIPAIAEALFWGAFWNSGQVCFAIKRLYVHESLFQPLIDALVARAEKTRLGHGLDAQTELGPLTNRQQLERVKALLADARKHGAVIHSGGEQPEGPGYFFAPTIVSGIGAGVALVDEEQFGPVLPVIPFSDVEDAIRQANASPYGLGASVWTRDIARGEAIARRLDAGLAWVNQHLEVQPGAPKGGYKWSGLGYEGGLRGYEAFSDLQVLNVARPAV</sequence>
<evidence type="ECO:0000256" key="1">
    <source>
        <dbReference type="ARBA" id="ARBA00009986"/>
    </source>
</evidence>
<dbReference type="Pfam" id="PF00171">
    <property type="entry name" value="Aldedh"/>
    <property type="match status" value="1"/>
</dbReference>
<dbReference type="Gene3D" id="3.40.309.10">
    <property type="entry name" value="Aldehyde Dehydrogenase, Chain A, domain 2"/>
    <property type="match status" value="1"/>
</dbReference>
<dbReference type="PANTHER" id="PTHR11699">
    <property type="entry name" value="ALDEHYDE DEHYDROGENASE-RELATED"/>
    <property type="match status" value="1"/>
</dbReference>
<dbReference type="RefSeq" id="WP_153331722.1">
    <property type="nucleotide sequence ID" value="NZ_CP181271.1"/>
</dbReference>
<comment type="similarity">
    <text evidence="1 3">Belongs to the aldehyde dehydrogenase family.</text>
</comment>
<evidence type="ECO:0000313" key="6">
    <source>
        <dbReference type="Proteomes" id="UP000466863"/>
    </source>
</evidence>
<dbReference type="FunFam" id="3.40.605.10:FF:000007">
    <property type="entry name" value="NAD/NADP-dependent betaine aldehyde dehydrogenase"/>
    <property type="match status" value="1"/>
</dbReference>
<dbReference type="PROSITE" id="PS00687">
    <property type="entry name" value="ALDEHYDE_DEHYDR_GLU"/>
    <property type="match status" value="1"/>
</dbReference>
<organism evidence="5 6">
    <name type="scientific">Pseudomonas helleri</name>
    <dbReference type="NCBI Taxonomy" id="1608996"/>
    <lineage>
        <taxon>Bacteria</taxon>
        <taxon>Pseudomonadati</taxon>
        <taxon>Pseudomonadota</taxon>
        <taxon>Gammaproteobacteria</taxon>
        <taxon>Pseudomonadales</taxon>
        <taxon>Pseudomonadaceae</taxon>
        <taxon>Pseudomonas</taxon>
    </lineage>
</organism>
<dbReference type="CDD" id="cd07106">
    <property type="entry name" value="ALDH_AldA-AAD23400"/>
    <property type="match status" value="1"/>
</dbReference>
<dbReference type="InterPro" id="IPR029510">
    <property type="entry name" value="Ald_DH_CS_GLU"/>
</dbReference>
<reference evidence="5 6" key="1">
    <citation type="submission" date="2019-10" db="EMBL/GenBank/DDBJ databases">
        <title>Evaluation of single-gene subtyping targets for Pseudomonas.</title>
        <authorList>
            <person name="Reichler S.J."/>
            <person name="Orsi R.H."/>
            <person name="Wiedmann M."/>
            <person name="Martin N.H."/>
            <person name="Murphy S.I."/>
        </authorList>
    </citation>
    <scope>NUCLEOTIDE SEQUENCE [LARGE SCALE GENOMIC DNA]</scope>
    <source>
        <strain evidence="5 6">FSL R10-1876</strain>
    </source>
</reference>
<evidence type="ECO:0000313" key="5">
    <source>
        <dbReference type="EMBL" id="MQU42346.1"/>
    </source>
</evidence>